<name>A0A8C6DIH2_MOSMO</name>
<proteinExistence type="inferred from homology"/>
<evidence type="ECO:0000313" key="4">
    <source>
        <dbReference type="Ensembl" id="ENSMMSP00000015947.1"/>
    </source>
</evidence>
<dbReference type="PANTHER" id="PTHR23317">
    <property type="entry name" value="DEDICATOR OF CYTOKINESIS DOCK"/>
    <property type="match status" value="1"/>
</dbReference>
<evidence type="ECO:0000313" key="5">
    <source>
        <dbReference type="Proteomes" id="UP000694544"/>
    </source>
</evidence>
<protein>
    <submittedName>
        <fullName evidence="4">Dedicator of cytokinesis 11</fullName>
    </submittedName>
</protein>
<dbReference type="Gene3D" id="2.30.29.30">
    <property type="entry name" value="Pleckstrin-homology domain (PH domain)/Phosphotyrosine-binding domain (PTB)"/>
    <property type="match status" value="1"/>
</dbReference>
<dbReference type="PROSITE" id="PS50003">
    <property type="entry name" value="PH_DOMAIN"/>
    <property type="match status" value="1"/>
</dbReference>
<accession>A0A8C6DIH2</accession>
<dbReference type="Ensembl" id="ENSMMST00000017628.1">
    <property type="protein sequence ID" value="ENSMMSP00000015947.1"/>
    <property type="gene ID" value="ENSMMSG00000010361.1"/>
</dbReference>
<dbReference type="SMART" id="SM00233">
    <property type="entry name" value="PH"/>
    <property type="match status" value="1"/>
</dbReference>
<dbReference type="InterPro" id="IPR026791">
    <property type="entry name" value="DOCK"/>
</dbReference>
<dbReference type="SUPFAM" id="SSF50729">
    <property type="entry name" value="PH domain-like"/>
    <property type="match status" value="1"/>
</dbReference>
<dbReference type="CDD" id="cd08697">
    <property type="entry name" value="C2_Dock-D"/>
    <property type="match status" value="1"/>
</dbReference>
<dbReference type="Pfam" id="PF11878">
    <property type="entry name" value="DOCK_C-D_N"/>
    <property type="match status" value="1"/>
</dbReference>
<dbReference type="GO" id="GO:0005085">
    <property type="term" value="F:guanyl-nucleotide exchange factor activity"/>
    <property type="evidence" value="ECO:0007669"/>
    <property type="project" value="InterPro"/>
</dbReference>
<dbReference type="Proteomes" id="UP000694544">
    <property type="component" value="Unplaced"/>
</dbReference>
<feature type="domain" description="C2 DOCK-type" evidence="3">
    <location>
        <begin position="553"/>
        <end position="726"/>
    </location>
</feature>
<dbReference type="GeneTree" id="ENSGT00940000155658"/>
<dbReference type="InterPro" id="IPR027007">
    <property type="entry name" value="C2_DOCK-type_domain"/>
</dbReference>
<evidence type="ECO:0000256" key="1">
    <source>
        <dbReference type="PROSITE-ProRule" id="PRU00983"/>
    </source>
</evidence>
<dbReference type="CDD" id="cd13267">
    <property type="entry name" value="PH_DOCK-D"/>
    <property type="match status" value="1"/>
</dbReference>
<dbReference type="InterPro" id="IPR001849">
    <property type="entry name" value="PH_domain"/>
</dbReference>
<dbReference type="InterPro" id="IPR037809">
    <property type="entry name" value="C2_Dock-D"/>
</dbReference>
<evidence type="ECO:0000259" key="3">
    <source>
        <dbReference type="PROSITE" id="PS51650"/>
    </source>
</evidence>
<dbReference type="InterPro" id="IPR011993">
    <property type="entry name" value="PH-like_dom_sf"/>
</dbReference>
<dbReference type="PANTHER" id="PTHR23317:SF81">
    <property type="entry name" value="DEDICATOR OF CYTOKINESIS PROTEIN 11"/>
    <property type="match status" value="1"/>
</dbReference>
<dbReference type="PROSITE" id="PS51650">
    <property type="entry name" value="C2_DOCK"/>
    <property type="match status" value="1"/>
</dbReference>
<organism evidence="4 5">
    <name type="scientific">Moschus moschiferus</name>
    <name type="common">Siberian musk deer</name>
    <name type="synonym">Moschus sibiricus</name>
    <dbReference type="NCBI Taxonomy" id="68415"/>
    <lineage>
        <taxon>Eukaryota</taxon>
        <taxon>Metazoa</taxon>
        <taxon>Chordata</taxon>
        <taxon>Craniata</taxon>
        <taxon>Vertebrata</taxon>
        <taxon>Euteleostomi</taxon>
        <taxon>Mammalia</taxon>
        <taxon>Eutheria</taxon>
        <taxon>Laurasiatheria</taxon>
        <taxon>Artiodactyla</taxon>
        <taxon>Ruminantia</taxon>
        <taxon>Pecora</taxon>
        <taxon>Moschidae</taxon>
        <taxon>Moschus</taxon>
    </lineage>
</organism>
<keyword evidence="5" id="KW-1185">Reference proteome</keyword>
<reference evidence="4" key="1">
    <citation type="submission" date="2025-08" db="UniProtKB">
        <authorList>
            <consortium name="Ensembl"/>
        </authorList>
    </citation>
    <scope>IDENTIFICATION</scope>
</reference>
<dbReference type="GO" id="GO:0002315">
    <property type="term" value="P:marginal zone B cell differentiation"/>
    <property type="evidence" value="ECO:0007669"/>
    <property type="project" value="TreeGrafter"/>
</dbReference>
<dbReference type="GO" id="GO:0007264">
    <property type="term" value="P:small GTPase-mediated signal transduction"/>
    <property type="evidence" value="ECO:0007669"/>
    <property type="project" value="InterPro"/>
</dbReference>
<evidence type="ECO:0000259" key="2">
    <source>
        <dbReference type="PROSITE" id="PS50003"/>
    </source>
</evidence>
<comment type="similarity">
    <text evidence="1">Belongs to the DOCK family.</text>
</comment>
<dbReference type="GO" id="GO:0051491">
    <property type="term" value="P:positive regulation of filopodium assembly"/>
    <property type="evidence" value="ECO:0007669"/>
    <property type="project" value="TreeGrafter"/>
</dbReference>
<dbReference type="Pfam" id="PF00169">
    <property type="entry name" value="PH"/>
    <property type="match status" value="1"/>
</dbReference>
<feature type="domain" description="PH" evidence="2">
    <location>
        <begin position="139"/>
        <end position="246"/>
    </location>
</feature>
<sequence>MAEVRKFTKRLSKPGTAAELRQSVSEAVRSSVVLEKTKVVEPLDYENVIAQRKTQIYSDPLRDLLMFPMEDISVSTLISVICRQRRTVQSTVPEDGEKRAQSLFVKECIKTYNNGPAAVSLMVFPLFQDSSSLCSQKGGVIKQGWLHKANVNSTITVTMKVFKRRYFYLTQLPDGSYILNSYKDEKNSKESKGCIYLDACIDVVQCPKMRRHAFELKMLDKYSHYLAAETEQEMEEWLITLKKIIQINTDSLVQEKKETVEISQGQNVFNNSLLRETEQLNKLSRGDGRQNLFSFDSDVQRLDFSGIEPDIKPFEEKCNKRFLVNCHDLMFNILGQVGDNAKGPPTNVEPFFINLALFDVKNNCKISADFHVDLNPPSVREMLWGPSSQPATDGTPRGSSPESFIHGIKNLTEGIFFQGIFSVTNPHPEIFLVARIEKVLQGNITHCAEPYIKNSDPAKTAQKVHRTAKQVCSRLGQYRMPFAWAARPIFKDIQGSLDLDGRFSPLYKQDSNCITSSYVPLKPFEKNCQNITVEVEEFVPEMTKYCYPFTIYKNHLYVYPLQLKYDSQKTFAKARNIAVCVEFRDSDESDASALKCIYGKPAGSVFTTNAYAVVSHHNQNPEFYDEIKIELPIHLHQKHHLLFTFYHVSCEINTKGTTKKQDTVETPVGFAWVPLLKDGRIITLEQQLPVSANLPPGYLNLNDQSNVDIKWVDGAKPLLKIKSHLESTIYTQDLHVHKFFQHCQLIQAGSKEVPGELIKYLKVNEQQLSVKGLVFLSFGCHIFEVGGGKKNEYLKILLVSNPQESTFCYVLFHQVACHEEGLDNYLRSFIKYSFRPEKPSAPQAQLIHETLATTMIAILKQSADFLAINKLLKYSWFFFEIIAKSMATYLLEENKIKLPRGQRFSEAYHHVLHSLLLAIIPHVTIRYAEIPEESRNVNYSLASFLKRCLTLMDRGFVFNLINDYISGFSPKDPKVLAEYKFEFLQTICNHEHYIPLNLPMAFAKPKLQRVQDSNLEYSLSDEYCKHHFLVGLLLRETSIALQDNYEIRYTAISVIKNLLIKHAFDTRYQHKVRMFLSSPVSHYCSCYLLYL</sequence>
<dbReference type="InterPro" id="IPR035892">
    <property type="entry name" value="C2_domain_sf"/>
</dbReference>
<reference evidence="4" key="2">
    <citation type="submission" date="2025-09" db="UniProtKB">
        <authorList>
            <consortium name="Ensembl"/>
        </authorList>
    </citation>
    <scope>IDENTIFICATION</scope>
</reference>
<dbReference type="Pfam" id="PF14429">
    <property type="entry name" value="DOCK-C2"/>
    <property type="match status" value="1"/>
</dbReference>
<dbReference type="FunFam" id="2.30.29.30:FF:000016">
    <property type="entry name" value="dedicator of cytokinesis protein 9 isoform X1"/>
    <property type="match status" value="1"/>
</dbReference>
<dbReference type="AlphaFoldDB" id="A0A8C6DIH2"/>
<dbReference type="InterPro" id="IPR021816">
    <property type="entry name" value="DOCK_C/D_N"/>
</dbReference>
<dbReference type="Gene3D" id="2.60.40.150">
    <property type="entry name" value="C2 domain"/>
    <property type="match status" value="1"/>
</dbReference>